<accession>A0AAE8Y7R6</accession>
<evidence type="ECO:0000313" key="3">
    <source>
        <dbReference type="Proteomes" id="UP000827716"/>
    </source>
</evidence>
<dbReference type="EMBL" id="OK040792">
    <property type="protein sequence ID" value="UDL16254.1"/>
    <property type="molecule type" value="Genomic_DNA"/>
</dbReference>
<evidence type="ECO:0000313" key="2">
    <source>
        <dbReference type="EMBL" id="UDL16254.1"/>
    </source>
</evidence>
<proteinExistence type="predicted"/>
<dbReference type="GeneID" id="80004441"/>
<dbReference type="RefSeq" id="YP_010750786.1">
    <property type="nucleotide sequence ID" value="NC_073362.1"/>
</dbReference>
<organism evidence="2 3">
    <name type="scientific">Microbacterium phage Kozie</name>
    <dbReference type="NCBI Taxonomy" id="2885981"/>
    <lineage>
        <taxon>Viruses</taxon>
        <taxon>Duplodnaviria</taxon>
        <taxon>Heunggongvirae</taxon>
        <taxon>Uroviricota</taxon>
        <taxon>Caudoviricetes</taxon>
        <taxon>Kutznervirinae</taxon>
        <taxon>Kozievirus</taxon>
        <taxon>Kozievirus kozie</taxon>
    </lineage>
</organism>
<sequence>MTDDLIYNGTEGHNQAPASRERAERRAADGTASAVQALILGDLDRHGYFGSTCHEAEPRLGISHESYTGARTNLHARGVIARLAERRERRHVYVLPEFAEGRDTVPFRPNRTRQATDPATLAAAERVSAWIARVEGTGWLVTAPDDYDDLRQLINHAKGTP</sequence>
<reference evidence="2" key="1">
    <citation type="submission" date="2021-09" db="EMBL/GenBank/DDBJ databases">
        <authorList>
            <person name="Colton S."/>
            <person name="McKinney A."/>
            <person name="Ashley L."/>
            <person name="Annie C."/>
            <person name="Elissa F."/>
            <person name="Lindsey D."/>
            <person name="Brady H."/>
            <person name="Batt M.A."/>
            <person name="Denae B."/>
            <person name="Molloy S.D."/>
            <person name="Garlena R.A."/>
            <person name="Russell D.A."/>
            <person name="Jacobs-Sera D."/>
            <person name="Hatfull G.F."/>
        </authorList>
    </citation>
    <scope>NUCLEOTIDE SEQUENCE</scope>
</reference>
<evidence type="ECO:0000256" key="1">
    <source>
        <dbReference type="SAM" id="MobiDB-lite"/>
    </source>
</evidence>
<keyword evidence="3" id="KW-1185">Reference proteome</keyword>
<gene>
    <name evidence="2" type="primary">58</name>
    <name evidence="2" type="ORF">SEA_KOZIE_58</name>
</gene>
<protein>
    <submittedName>
        <fullName evidence="2">Uncharacterized protein</fullName>
    </submittedName>
</protein>
<dbReference type="KEGG" id="vg:80004441"/>
<dbReference type="Proteomes" id="UP000827716">
    <property type="component" value="Segment"/>
</dbReference>
<feature type="region of interest" description="Disordered" evidence="1">
    <location>
        <begin position="1"/>
        <end position="20"/>
    </location>
</feature>
<name>A0AAE8Y7R6_9CAUD</name>